<dbReference type="EMBL" id="HBUF01010431">
    <property type="protein sequence ID" value="CAG6608153.1"/>
    <property type="molecule type" value="Transcribed_RNA"/>
</dbReference>
<feature type="binding site" evidence="10">
    <location>
        <begin position="157"/>
        <end position="162"/>
    </location>
    <ligand>
        <name>GTP</name>
        <dbReference type="ChEBI" id="CHEBI:37565"/>
    </ligand>
</feature>
<evidence type="ECO:0000256" key="3">
    <source>
        <dbReference type="ARBA" id="ARBA00022792"/>
    </source>
</evidence>
<evidence type="ECO:0000259" key="11">
    <source>
        <dbReference type="Pfam" id="PF01926"/>
    </source>
</evidence>
<dbReference type="InterPro" id="IPR023179">
    <property type="entry name" value="GTP-bd_ortho_bundle_sf"/>
</dbReference>
<dbReference type="AlphaFoldDB" id="A0A8D8PNA3"/>
<evidence type="ECO:0000313" key="12">
    <source>
        <dbReference type="EMBL" id="CAG6608151.1"/>
    </source>
</evidence>
<evidence type="ECO:0000256" key="6">
    <source>
        <dbReference type="ARBA" id="ARBA00023134"/>
    </source>
</evidence>
<comment type="function">
    <text evidence="8 9">Plays a role in the regulation of the mitochondrial ribosome assembly and of translational activity. Displays mitochondrial GTPase activity.</text>
</comment>
<dbReference type="EMBL" id="HBUF01010430">
    <property type="protein sequence ID" value="CAG6608151.1"/>
    <property type="molecule type" value="Transcribed_RNA"/>
</dbReference>
<dbReference type="PANTHER" id="PTHR45782:SF4">
    <property type="entry name" value="MITOCHONDRIAL RIBOSOME-ASSOCIATED GTPASE 1"/>
    <property type="match status" value="1"/>
</dbReference>
<reference evidence="12" key="1">
    <citation type="submission" date="2021-05" db="EMBL/GenBank/DDBJ databases">
        <authorList>
            <person name="Alioto T."/>
            <person name="Alioto T."/>
            <person name="Gomez Garrido J."/>
        </authorList>
    </citation>
    <scope>NUCLEOTIDE SEQUENCE</scope>
</reference>
<keyword evidence="2 9" id="KW-0547">Nucleotide-binding</keyword>
<evidence type="ECO:0000256" key="10">
    <source>
        <dbReference type="PIRSR" id="PIRSR006230-1"/>
    </source>
</evidence>
<dbReference type="SUPFAM" id="SSF52540">
    <property type="entry name" value="P-loop containing nucleoside triphosphate hydrolases"/>
    <property type="match status" value="1"/>
</dbReference>
<dbReference type="InterPro" id="IPR006073">
    <property type="entry name" value="GTP-bd"/>
</dbReference>
<keyword evidence="7" id="KW-0472">Membrane</keyword>
<dbReference type="GO" id="GO:0005525">
    <property type="term" value="F:GTP binding"/>
    <property type="evidence" value="ECO:0007669"/>
    <property type="project" value="UniProtKB-KW"/>
</dbReference>
<dbReference type="FunFam" id="3.40.50.300:FF:000876">
    <property type="entry name" value="Mitochondrial GTPase 1"/>
    <property type="match status" value="1"/>
</dbReference>
<dbReference type="Pfam" id="PF01926">
    <property type="entry name" value="MMR_HSR1"/>
    <property type="match status" value="1"/>
</dbReference>
<dbReference type="PANTHER" id="PTHR45782">
    <property type="entry name" value="MITOCHONDRIAL RIBOSOME-ASSOCIATED GTPASE 1"/>
    <property type="match status" value="1"/>
</dbReference>
<organism evidence="12">
    <name type="scientific">Cacopsylla melanoneura</name>
    <dbReference type="NCBI Taxonomy" id="428564"/>
    <lineage>
        <taxon>Eukaryota</taxon>
        <taxon>Metazoa</taxon>
        <taxon>Ecdysozoa</taxon>
        <taxon>Arthropoda</taxon>
        <taxon>Hexapoda</taxon>
        <taxon>Insecta</taxon>
        <taxon>Pterygota</taxon>
        <taxon>Neoptera</taxon>
        <taxon>Paraneoptera</taxon>
        <taxon>Hemiptera</taxon>
        <taxon>Sternorrhyncha</taxon>
        <taxon>Psylloidea</taxon>
        <taxon>Psyllidae</taxon>
        <taxon>Psyllinae</taxon>
        <taxon>Cacopsylla</taxon>
    </lineage>
</organism>
<dbReference type="GO" id="GO:0032543">
    <property type="term" value="P:mitochondrial translation"/>
    <property type="evidence" value="ECO:0007669"/>
    <property type="project" value="TreeGrafter"/>
</dbReference>
<dbReference type="EMBL" id="HBUF01185866">
    <property type="protein sequence ID" value="CAG6656706.1"/>
    <property type="molecule type" value="Transcribed_RNA"/>
</dbReference>
<evidence type="ECO:0000256" key="4">
    <source>
        <dbReference type="ARBA" id="ARBA00022946"/>
    </source>
</evidence>
<protein>
    <recommendedName>
        <fullName evidence="9">Mitochondrial GTPase 1</fullName>
    </recommendedName>
</protein>
<dbReference type="InterPro" id="IPR027417">
    <property type="entry name" value="P-loop_NTPase"/>
</dbReference>
<evidence type="ECO:0000256" key="8">
    <source>
        <dbReference type="ARBA" id="ARBA00045284"/>
    </source>
</evidence>
<name>A0A8D8PNA3_9HEMI</name>
<feature type="domain" description="G" evidence="11">
    <location>
        <begin position="149"/>
        <end position="252"/>
    </location>
</feature>
<accession>A0A8D8PNA3</accession>
<feature type="binding site" evidence="10">
    <location>
        <begin position="83"/>
        <end position="86"/>
    </location>
    <ligand>
        <name>GTP</name>
        <dbReference type="ChEBI" id="CHEBI:37565"/>
    </ligand>
</feature>
<proteinExistence type="inferred from homology"/>
<keyword evidence="5 9" id="KW-0496">Mitochondrion</keyword>
<dbReference type="GO" id="GO:0003924">
    <property type="term" value="F:GTPase activity"/>
    <property type="evidence" value="ECO:0007669"/>
    <property type="project" value="TreeGrafter"/>
</dbReference>
<dbReference type="EMBL" id="HBUF01512401">
    <property type="protein sequence ID" value="CAG6746997.1"/>
    <property type="molecule type" value="Transcribed_RNA"/>
</dbReference>
<comment type="subcellular location">
    <subcellularLocation>
        <location evidence="1">Mitochondrion inner membrane</location>
        <topology evidence="1">Peripheral membrane protein</topology>
        <orientation evidence="1">Matrix side</orientation>
    </subcellularLocation>
</comment>
<evidence type="ECO:0000256" key="2">
    <source>
        <dbReference type="ARBA" id="ARBA00022741"/>
    </source>
</evidence>
<dbReference type="InterPro" id="IPR016478">
    <property type="entry name" value="GTPase_MTG1"/>
</dbReference>
<dbReference type="Gene3D" id="1.10.1580.10">
    <property type="match status" value="1"/>
</dbReference>
<dbReference type="FunFam" id="1.10.1580.10:FF:000004">
    <property type="entry name" value="Mitochondrial GTPase 1"/>
    <property type="match status" value="1"/>
</dbReference>
<dbReference type="Gene3D" id="3.40.50.300">
    <property type="entry name" value="P-loop containing nucleotide triphosphate hydrolases"/>
    <property type="match status" value="1"/>
</dbReference>
<evidence type="ECO:0000256" key="9">
    <source>
        <dbReference type="PIRNR" id="PIRNR006230"/>
    </source>
</evidence>
<sequence>MSKVLKNAFVLKSMRSKFEVTEKMKNIQWFPGHMGRGLRDIEKNLRSIDIVLEVHDARIPFTGRNHLLQKSIENIRPMVLILNKRDLIKRQYENVIADKIKTQQTHIKDVIFTNCRDINCKGVSSILPILQDISNNMLKYHRTEVYNTTVMVVGIPNVGKSSIINKLRNTVLKKGNATPVGPKAGVTRSVMNQIKVSEKPLIYVLDTPGISLPKLEHFESGMKLAACNTLQDHLVGEVHIADYILYYLNQNQNYRYVDFFNLDEPKDDIHTVLTLAAVKKQSFKRVFDMATNSYRMFPDIDGMAKLFILHFRKGSFGFVMLDRELLDSR</sequence>
<keyword evidence="6 9" id="KW-0342">GTP-binding</keyword>
<evidence type="ECO:0000256" key="5">
    <source>
        <dbReference type="ARBA" id="ARBA00023128"/>
    </source>
</evidence>
<dbReference type="EMBL" id="HBUF01368094">
    <property type="protein sequence ID" value="CAG6724674.1"/>
    <property type="molecule type" value="Transcribed_RNA"/>
</dbReference>
<dbReference type="GO" id="GO:0005743">
    <property type="term" value="C:mitochondrial inner membrane"/>
    <property type="evidence" value="ECO:0007669"/>
    <property type="project" value="UniProtKB-SubCell"/>
</dbReference>
<evidence type="ECO:0000256" key="1">
    <source>
        <dbReference type="ARBA" id="ARBA00004443"/>
    </source>
</evidence>
<keyword evidence="3" id="KW-0999">Mitochondrion inner membrane</keyword>
<dbReference type="CDD" id="cd01856">
    <property type="entry name" value="YlqF"/>
    <property type="match status" value="1"/>
</dbReference>
<feature type="binding site" evidence="10">
    <location>
        <position position="209"/>
    </location>
    <ligand>
        <name>GTP</name>
        <dbReference type="ChEBI" id="CHEBI:37565"/>
    </ligand>
</feature>
<dbReference type="PIRSF" id="PIRSF006230">
    <property type="entry name" value="MG442"/>
    <property type="match status" value="1"/>
</dbReference>
<keyword evidence="4" id="KW-0809">Transit peptide</keyword>
<evidence type="ECO:0000256" key="7">
    <source>
        <dbReference type="ARBA" id="ARBA00023136"/>
    </source>
</evidence>
<comment type="similarity">
    <text evidence="9">Belongs to the TRAFAC class YlqF/YawG GTPase family. MTG1 subfamily.</text>
</comment>